<sequence>MLRRIVFAALAGVATAILDSSFNGTGQIRALAHGTTNGTDMGCLTDAGQWTTIEDDCGVFAGVRNGATGVYLTSERGSCGRAEDDDSVLYFNCAEDQDALDFWIFAAYTNRDILVYSETFTWSSFSTFADADTNNLTLHSYRTNDPEPWVWMGWTAL</sequence>
<evidence type="ECO:0000259" key="2">
    <source>
        <dbReference type="Pfam" id="PF25488"/>
    </source>
</evidence>
<keyword evidence="1" id="KW-0732">Signal</keyword>
<dbReference type="KEGG" id="pfy:PFICI_10642"/>
<gene>
    <name evidence="3" type="ORF">PFICI_10642</name>
</gene>
<dbReference type="Proteomes" id="UP000030651">
    <property type="component" value="Unassembled WGS sequence"/>
</dbReference>
<evidence type="ECO:0000313" key="4">
    <source>
        <dbReference type="Proteomes" id="UP000030651"/>
    </source>
</evidence>
<proteinExistence type="predicted"/>
<dbReference type="GeneID" id="19275655"/>
<reference evidence="4" key="1">
    <citation type="journal article" date="2015" name="BMC Genomics">
        <title>Genomic and transcriptomic analysis of the endophytic fungus Pestalotiopsis fici reveals its lifestyle and high potential for synthesis of natural products.</title>
        <authorList>
            <person name="Wang X."/>
            <person name="Zhang X."/>
            <person name="Liu L."/>
            <person name="Xiang M."/>
            <person name="Wang W."/>
            <person name="Sun X."/>
            <person name="Che Y."/>
            <person name="Guo L."/>
            <person name="Liu G."/>
            <person name="Guo L."/>
            <person name="Wang C."/>
            <person name="Yin W.B."/>
            <person name="Stadler M."/>
            <person name="Zhang X."/>
            <person name="Liu X."/>
        </authorList>
    </citation>
    <scope>NUCLEOTIDE SEQUENCE [LARGE SCALE GENOMIC DNA]</scope>
    <source>
        <strain evidence="4">W106-1 / CGMCC3.15140</strain>
    </source>
</reference>
<organism evidence="3 4">
    <name type="scientific">Pestalotiopsis fici (strain W106-1 / CGMCC3.15140)</name>
    <dbReference type="NCBI Taxonomy" id="1229662"/>
    <lineage>
        <taxon>Eukaryota</taxon>
        <taxon>Fungi</taxon>
        <taxon>Dikarya</taxon>
        <taxon>Ascomycota</taxon>
        <taxon>Pezizomycotina</taxon>
        <taxon>Sordariomycetes</taxon>
        <taxon>Xylariomycetidae</taxon>
        <taxon>Amphisphaeriales</taxon>
        <taxon>Sporocadaceae</taxon>
        <taxon>Pestalotiopsis</taxon>
    </lineage>
</organism>
<feature type="domain" description="RNase T2-like C-terminal" evidence="2">
    <location>
        <begin position="22"/>
        <end position="129"/>
    </location>
</feature>
<accession>W3WXL1</accession>
<dbReference type="eggNOG" id="ENOG502RMWJ">
    <property type="taxonomic scope" value="Eukaryota"/>
</dbReference>
<evidence type="ECO:0000313" key="3">
    <source>
        <dbReference type="EMBL" id="ETS78580.1"/>
    </source>
</evidence>
<feature type="signal peptide" evidence="1">
    <location>
        <begin position="1"/>
        <end position="16"/>
    </location>
</feature>
<dbReference type="HOGENOM" id="CLU_126139_0_0_1"/>
<dbReference type="Pfam" id="PF25488">
    <property type="entry name" value="RNaseT2L_C"/>
    <property type="match status" value="1"/>
</dbReference>
<dbReference type="InParanoid" id="W3WXL1"/>
<name>W3WXL1_PESFW</name>
<dbReference type="AlphaFoldDB" id="W3WXL1"/>
<keyword evidence="4" id="KW-1185">Reference proteome</keyword>
<dbReference type="OrthoDB" id="4671383at2759"/>
<evidence type="ECO:0000256" key="1">
    <source>
        <dbReference type="SAM" id="SignalP"/>
    </source>
</evidence>
<dbReference type="EMBL" id="KI912115">
    <property type="protein sequence ID" value="ETS78580.1"/>
    <property type="molecule type" value="Genomic_DNA"/>
</dbReference>
<protein>
    <recommendedName>
        <fullName evidence="2">RNase T2-like C-terminal domain-containing protein</fullName>
    </recommendedName>
</protein>
<feature type="chain" id="PRO_5004835531" description="RNase T2-like C-terminal domain-containing protein" evidence="1">
    <location>
        <begin position="17"/>
        <end position="157"/>
    </location>
</feature>
<dbReference type="RefSeq" id="XP_007837414.1">
    <property type="nucleotide sequence ID" value="XM_007839223.1"/>
</dbReference>
<dbReference type="InterPro" id="IPR057328">
    <property type="entry name" value="RNaseT2L_C"/>
</dbReference>